<dbReference type="EMBL" id="CP022536">
    <property type="protein sequence ID" value="ASP28799.1"/>
    <property type="molecule type" value="Genomic_DNA"/>
</dbReference>
<dbReference type="AlphaFoldDB" id="A0A222EQI8"/>
<evidence type="ECO:0000313" key="1">
    <source>
        <dbReference type="EMBL" id="ASP28799.1"/>
    </source>
</evidence>
<evidence type="ECO:0000313" key="2">
    <source>
        <dbReference type="Proteomes" id="UP000203229"/>
    </source>
</evidence>
<reference evidence="1 2" key="1">
    <citation type="submission" date="2017-07" db="EMBL/GenBank/DDBJ databases">
        <title>Complete genome sequence of Spiroplasma corruscae EC-1 (DSM 19793).</title>
        <authorList>
            <person name="Tsai Y.-M."/>
            <person name="Lo W.-S."/>
            <person name="Kuo C.-H."/>
        </authorList>
    </citation>
    <scope>NUCLEOTIDE SEQUENCE [LARGE SCALE GENOMIC DNA]</scope>
    <source>
        <strain evidence="1 2">EC-1</strain>
        <plasmid evidence="1 2">unnamed</plasmid>
    </source>
</reference>
<sequence>MIHLKIIKIIILIIKKLMGSMFHDYSGENKVKTNDQQEAYVKSKKRILIYEQTENEKNENNIKKLELKKSDEINNLIYKMKRYCMVQTGQNLSTIITDFEIKIMCKKNDIVIVENLIKNKISDFIGYINTKK</sequence>
<name>A0A222EQI8_9MOLU</name>
<geneLocation type="plasmid" evidence="1 2">
    <name>unnamed</name>
</geneLocation>
<keyword evidence="1" id="KW-0614">Plasmid</keyword>
<keyword evidence="2" id="KW-1185">Reference proteome</keyword>
<dbReference type="KEGG" id="scou:SCORR_v1c10270"/>
<organism evidence="1 2">
    <name type="scientific">Spiroplasma corruscae</name>
    <dbReference type="NCBI Taxonomy" id="216934"/>
    <lineage>
        <taxon>Bacteria</taxon>
        <taxon>Bacillati</taxon>
        <taxon>Mycoplasmatota</taxon>
        <taxon>Mollicutes</taxon>
        <taxon>Entomoplasmatales</taxon>
        <taxon>Spiroplasmataceae</taxon>
        <taxon>Spiroplasma</taxon>
    </lineage>
</organism>
<dbReference type="RefSeq" id="WP_094049947.1">
    <property type="nucleotide sequence ID" value="NZ_CP022536.1"/>
</dbReference>
<gene>
    <name evidence="1" type="ORF">SCORR_v1c10270</name>
</gene>
<dbReference type="Proteomes" id="UP000203229">
    <property type="component" value="Plasmid unnamed"/>
</dbReference>
<protein>
    <submittedName>
        <fullName evidence="1">Uncharacterized protein</fullName>
    </submittedName>
</protein>
<accession>A0A222EQI8</accession>
<proteinExistence type="predicted"/>